<dbReference type="AlphaFoldDB" id="A0A9W8P6K2"/>
<dbReference type="Proteomes" id="UP001142393">
    <property type="component" value="Unassembled WGS sequence"/>
</dbReference>
<organism evidence="1 2">
    <name type="scientific">Lentinula detonsa</name>
    <dbReference type="NCBI Taxonomy" id="2804962"/>
    <lineage>
        <taxon>Eukaryota</taxon>
        <taxon>Fungi</taxon>
        <taxon>Dikarya</taxon>
        <taxon>Basidiomycota</taxon>
        <taxon>Agaricomycotina</taxon>
        <taxon>Agaricomycetes</taxon>
        <taxon>Agaricomycetidae</taxon>
        <taxon>Agaricales</taxon>
        <taxon>Marasmiineae</taxon>
        <taxon>Omphalotaceae</taxon>
        <taxon>Lentinula</taxon>
    </lineage>
</organism>
<evidence type="ECO:0000313" key="1">
    <source>
        <dbReference type="EMBL" id="KAJ3747976.1"/>
    </source>
</evidence>
<keyword evidence="2" id="KW-1185">Reference proteome</keyword>
<proteinExistence type="predicted"/>
<comment type="caution">
    <text evidence="1">The sequence shown here is derived from an EMBL/GenBank/DDBJ whole genome shotgun (WGS) entry which is preliminary data.</text>
</comment>
<evidence type="ECO:0000313" key="2">
    <source>
        <dbReference type="Proteomes" id="UP001142393"/>
    </source>
</evidence>
<sequence length="127" mass="13943">MSRIALLIMSLETVIKRSRARFLLGLALGWVLGSRLGARVSVRGGGEGVWCTALRGEFILVWFFWLFGSGFGSGEQSQRCNHFSTAAGTGFRCGPAVSSIKPHCLRLEDILAYCGSPKKSSFRHRSF</sequence>
<reference evidence="1 2" key="1">
    <citation type="journal article" date="2023" name="Proc. Natl. Acad. Sci. U.S.A.">
        <title>A global phylogenomic analysis of the shiitake genus Lentinula.</title>
        <authorList>
            <person name="Sierra-Patev S."/>
            <person name="Min B."/>
            <person name="Naranjo-Ortiz M."/>
            <person name="Looney B."/>
            <person name="Konkel Z."/>
            <person name="Slot J.C."/>
            <person name="Sakamoto Y."/>
            <person name="Steenwyk J.L."/>
            <person name="Rokas A."/>
            <person name="Carro J."/>
            <person name="Camarero S."/>
            <person name="Ferreira P."/>
            <person name="Molpeceres G."/>
            <person name="Ruiz-Duenas F.J."/>
            <person name="Serrano A."/>
            <person name="Henrissat B."/>
            <person name="Drula E."/>
            <person name="Hughes K.W."/>
            <person name="Mata J.L."/>
            <person name="Ishikawa N.K."/>
            <person name="Vargas-Isla R."/>
            <person name="Ushijima S."/>
            <person name="Smith C.A."/>
            <person name="Donoghue J."/>
            <person name="Ahrendt S."/>
            <person name="Andreopoulos W."/>
            <person name="He G."/>
            <person name="LaButti K."/>
            <person name="Lipzen A."/>
            <person name="Ng V."/>
            <person name="Riley R."/>
            <person name="Sandor L."/>
            <person name="Barry K."/>
            <person name="Martinez A.T."/>
            <person name="Xiao Y."/>
            <person name="Gibbons J.G."/>
            <person name="Terashima K."/>
            <person name="Grigoriev I.V."/>
            <person name="Hibbett D."/>
        </authorList>
    </citation>
    <scope>NUCLEOTIDE SEQUENCE [LARGE SCALE GENOMIC DNA]</scope>
    <source>
        <strain evidence="1 2">TFB7810</strain>
    </source>
</reference>
<accession>A0A9W8P6K2</accession>
<gene>
    <name evidence="1" type="ORF">DFH05DRAFT_1482423</name>
</gene>
<dbReference type="EMBL" id="JANVFU010000003">
    <property type="protein sequence ID" value="KAJ3747976.1"/>
    <property type="molecule type" value="Genomic_DNA"/>
</dbReference>
<name>A0A9W8P6K2_9AGAR</name>
<protein>
    <submittedName>
        <fullName evidence="1">Uncharacterized protein</fullName>
    </submittedName>
</protein>